<reference evidence="2 3" key="1">
    <citation type="submission" date="2024-03" db="EMBL/GenBank/DDBJ databases">
        <title>High-quality draft genome sequencing of Tistrella sp. BH-R2-4.</title>
        <authorList>
            <person name="Dong C."/>
        </authorList>
    </citation>
    <scope>NUCLEOTIDE SEQUENCE [LARGE SCALE GENOMIC DNA]</scope>
    <source>
        <strain evidence="2 3">BH-R2-4</strain>
    </source>
</reference>
<dbReference type="Proteomes" id="UP001413721">
    <property type="component" value="Unassembled WGS sequence"/>
</dbReference>
<dbReference type="RefSeq" id="WP_345936973.1">
    <property type="nucleotide sequence ID" value="NZ_JBBKTW010000002.1"/>
</dbReference>
<protein>
    <submittedName>
        <fullName evidence="2">Uncharacterized protein</fullName>
    </submittedName>
</protein>
<accession>A0ABU9YGI3</accession>
<evidence type="ECO:0000256" key="1">
    <source>
        <dbReference type="SAM" id="SignalP"/>
    </source>
</evidence>
<evidence type="ECO:0000313" key="3">
    <source>
        <dbReference type="Proteomes" id="UP001413721"/>
    </source>
</evidence>
<keyword evidence="3" id="KW-1185">Reference proteome</keyword>
<sequence>MPSPTMFARRFGVCLLALGLAACAGGPDGDGAGLTPAADIAPLTTPVRLTAPGSSGPATDVTLDCLIDLDVTTHPQIGRSVAIDRAPMGVAYHPRPDGGVALAVSLNDQTATAMIQPDQGRVTVLTPADAVSARPRISPAVMPATHLAFLGGDGVYGRALDAGQRMAMTEPPLLIALLDRIFTAAPEASRRGPDAADSHRSVIGRVDVDGHAGVLVRGSYRQRTEGAPGLARPAALDSHDDLDSRAIADNVYDIATGLPLRQDLDITVEARRGTSRELMLRYVASLTCARPA</sequence>
<feature type="chain" id="PRO_5047300241" evidence="1">
    <location>
        <begin position="25"/>
        <end position="292"/>
    </location>
</feature>
<name>A0ABU9YGI3_9PROT</name>
<organism evidence="2 3">
    <name type="scientific">Tistrella arctica</name>
    <dbReference type="NCBI Taxonomy" id="3133430"/>
    <lineage>
        <taxon>Bacteria</taxon>
        <taxon>Pseudomonadati</taxon>
        <taxon>Pseudomonadota</taxon>
        <taxon>Alphaproteobacteria</taxon>
        <taxon>Geminicoccales</taxon>
        <taxon>Geminicoccaceae</taxon>
        <taxon>Tistrella</taxon>
    </lineage>
</organism>
<feature type="signal peptide" evidence="1">
    <location>
        <begin position="1"/>
        <end position="24"/>
    </location>
</feature>
<proteinExistence type="predicted"/>
<gene>
    <name evidence="2" type="ORF">WG926_06330</name>
</gene>
<dbReference type="EMBL" id="JBBKTW010000002">
    <property type="protein sequence ID" value="MEN2987912.1"/>
    <property type="molecule type" value="Genomic_DNA"/>
</dbReference>
<comment type="caution">
    <text evidence="2">The sequence shown here is derived from an EMBL/GenBank/DDBJ whole genome shotgun (WGS) entry which is preliminary data.</text>
</comment>
<evidence type="ECO:0000313" key="2">
    <source>
        <dbReference type="EMBL" id="MEN2987912.1"/>
    </source>
</evidence>
<keyword evidence="1" id="KW-0732">Signal</keyword>